<proteinExistence type="predicted"/>
<sequence length="799" mass="90872">MQIQTYNGSSFPDQVVPDEVKESLDYGRQVGRAIEGDWFSGTRTGVSGRYNTNYNNFRNLRLYARGEQTVQKYKDELAINGDLSYLNLDWKPVPIIPKFVDIVVNGMDGKLYDVKAYAQDPESIKKRTQYAESLLRDIEAKKLIDQIQSVTGMNMYSTSNPEDLPQNREELDVHMQLTYKQSIEIAEEEAINNTLAFNKYELTRRRMAEDLVVLGIGAVKTSFNLSEGVTIKYVDPADLVYSYTDDPNFQDIWYVGEVKYISLNELKKEFPYLDDEDLETIQQYPGSASYNYQFNGRQDNNSVAVLYYEYKTYSNQVFKIKETNTGLEKAIEKPDTFNPPENDNFDRVSRSIEVLYQGAKVLGHDMMLSWKLAKNMVRPDSNLVKVNMNYNICAPKMYKGRIESLVSRMTGFADMIQLTHLKLQQVLARTVPDGVFLDVDGLAEVDLGNGTNYNPAEALNMYFQTGSILGRSMTQDGGANPGKVPIQELQSGSGAAKMQSLIQTYQYYLQMMRDVTGLNEARDGSQPNKDSLVGLQKLAAANSNTATKHIVQASLYLSARTCENISLRIADMLEFPLTKEALKSSISSYNVGTLEDMQNLNMFEFGIFLELVPDEEEKAQLEQNIQVALQSQSINLEDAIEIRDIKNLKLANQYIKIKRKQKAAEDQQKSQANIQAQAQANAESSERAALAEMQKQQALAETTLQIAKGKSEFEINKMQQDAELKKQMMQMQFKFDKELKQMEVDRLFEKEKLIEDRKDKRTKIEGTQQSEMIDQRKNDLLPIDFEQKTDAGISPDTLS</sequence>
<dbReference type="EMBL" id="KY052816">
    <property type="protein sequence ID" value="ASF00177.1"/>
    <property type="molecule type" value="Genomic_DNA"/>
</dbReference>
<feature type="region of interest" description="Disordered" evidence="1">
    <location>
        <begin position="756"/>
        <end position="799"/>
    </location>
</feature>
<feature type="region of interest" description="Disordered" evidence="1">
    <location>
        <begin position="666"/>
        <end position="694"/>
    </location>
</feature>
<organism evidence="2">
    <name type="scientific">uncultured virus</name>
    <dbReference type="NCBI Taxonomy" id="340016"/>
    <lineage>
        <taxon>Viruses</taxon>
        <taxon>environmental samples</taxon>
    </lineage>
</organism>
<feature type="compositionally biased region" description="Low complexity" evidence="1">
    <location>
        <begin position="669"/>
        <end position="683"/>
    </location>
</feature>
<evidence type="ECO:0000256" key="1">
    <source>
        <dbReference type="SAM" id="MobiDB-lite"/>
    </source>
</evidence>
<accession>A0A218MLM4</accession>
<feature type="compositionally biased region" description="Basic and acidic residues" evidence="1">
    <location>
        <begin position="773"/>
        <end position="789"/>
    </location>
</feature>
<name>A0A218MLM4_9VIRU</name>
<evidence type="ECO:0000313" key="2">
    <source>
        <dbReference type="EMBL" id="ASF00177.1"/>
    </source>
</evidence>
<dbReference type="Pfam" id="PF16510">
    <property type="entry name" value="P22_portal"/>
    <property type="match status" value="1"/>
</dbReference>
<reference evidence="2" key="1">
    <citation type="submission" date="2016-10" db="EMBL/GenBank/DDBJ databases">
        <authorList>
            <person name="Varghese N."/>
        </authorList>
    </citation>
    <scope>NUCLEOTIDE SEQUENCE</scope>
</reference>
<reference evidence="2" key="2">
    <citation type="journal article" date="2017" name="Nat. Commun.">
        <title>Single-virus genomics reveals hidden cosmopolitan and abundant viruses.</title>
        <authorList>
            <person name="Martinez-Hernandez F."/>
            <person name="Fornas O."/>
            <person name="Lluesma Gomez M."/>
            <person name="Bolduc B."/>
            <person name="de la Cruz Pena M.J."/>
            <person name="Martinez J.M."/>
            <person name="Anton J."/>
            <person name="Gasol J.M."/>
            <person name="Rosselli R."/>
            <person name="Rodriguez-Valera F."/>
            <person name="Sullivan M.B."/>
            <person name="Acinas S.G."/>
            <person name="Martinez-Garcia M."/>
        </authorList>
    </citation>
    <scope>NUCLEOTIDE SEQUENCE</scope>
</reference>
<protein>
    <submittedName>
        <fullName evidence="2">Putative structural protein</fullName>
    </submittedName>
</protein>
<dbReference type="InterPro" id="IPR032427">
    <property type="entry name" value="P22_portal"/>
</dbReference>